<protein>
    <submittedName>
        <fullName evidence="1">Uncharacterized protein</fullName>
    </submittedName>
</protein>
<reference evidence="1 2" key="1">
    <citation type="submission" date="2016-11" db="EMBL/GenBank/DDBJ databases">
        <title>A multilocus sequence analysis scheme for characterization of bacteria in the genus Thioclava.</title>
        <authorList>
            <person name="Liu Y."/>
            <person name="Shao Z."/>
        </authorList>
    </citation>
    <scope>NUCLEOTIDE SEQUENCE [LARGE SCALE GENOMIC DNA]</scope>
    <source>
        <strain evidence="1 2">11.10-0-13</strain>
    </source>
</reference>
<dbReference type="Proteomes" id="UP000242224">
    <property type="component" value="Unassembled WGS sequence"/>
</dbReference>
<dbReference type="EMBL" id="MPZS01000002">
    <property type="protein sequence ID" value="OOY12001.1"/>
    <property type="molecule type" value="Genomic_DNA"/>
</dbReference>
<accession>A0ABX3ML91</accession>
<proteinExistence type="predicted"/>
<dbReference type="RefSeq" id="WP_078574651.1">
    <property type="nucleotide sequence ID" value="NZ_MPZS01000002.1"/>
</dbReference>
<evidence type="ECO:0000313" key="2">
    <source>
        <dbReference type="Proteomes" id="UP000242224"/>
    </source>
</evidence>
<sequence>MTKTVLVLNNPSSISILFTPLRAQVDEIWIERGASEKLDRGISQALRVLNIGHDLPIRNMDTKNLFSAGRKRLGKVVTYRRIAAEIDSICRHTGVTEIVCSTTSAFRLARVPRLHVVDHGAGDYLRTRRQTRAERLKYAWLYSGPALRTFSYYAFLPLSGRVHLPLERTLIHERVSRLEHPFAPGRVSVILLVYPLIPLDEQLHRLHLAMAGTPYEVYLKGHHFDPQQFPKRGKSDGDLPALRKLPESLDVLPAEFLIWGFDAELRLGAFESTALWNIGADVADRVIPLAQRDEILALPGPYGSGLASLESDLGYSPFR</sequence>
<keyword evidence="2" id="KW-1185">Reference proteome</keyword>
<comment type="caution">
    <text evidence="1">The sequence shown here is derived from an EMBL/GenBank/DDBJ whole genome shotgun (WGS) entry which is preliminary data.</text>
</comment>
<evidence type="ECO:0000313" key="1">
    <source>
        <dbReference type="EMBL" id="OOY12001.1"/>
    </source>
</evidence>
<gene>
    <name evidence="1" type="ORF">BMG00_13090</name>
</gene>
<organism evidence="1 2">
    <name type="scientific">Thioclava marina</name>
    <dbReference type="NCBI Taxonomy" id="1915077"/>
    <lineage>
        <taxon>Bacteria</taxon>
        <taxon>Pseudomonadati</taxon>
        <taxon>Pseudomonadota</taxon>
        <taxon>Alphaproteobacteria</taxon>
        <taxon>Rhodobacterales</taxon>
        <taxon>Paracoccaceae</taxon>
        <taxon>Thioclava</taxon>
    </lineage>
</organism>
<name>A0ABX3ML91_9RHOB</name>